<feature type="coiled-coil region" evidence="5">
    <location>
        <begin position="321"/>
        <end position="362"/>
    </location>
</feature>
<evidence type="ECO:0000313" key="9">
    <source>
        <dbReference type="Proteomes" id="UP000747542"/>
    </source>
</evidence>
<dbReference type="PANTHER" id="PTHR12911">
    <property type="entry name" value="SAD1/UNC-84-LIKE PROTEIN-RELATED"/>
    <property type="match status" value="1"/>
</dbReference>
<reference evidence="8" key="1">
    <citation type="journal article" date="2021" name="Sci. Adv.">
        <title>The American lobster genome reveals insights on longevity, neural, and immune adaptations.</title>
        <authorList>
            <person name="Polinski J.M."/>
            <person name="Zimin A.V."/>
            <person name="Clark K.F."/>
            <person name="Kohn A.B."/>
            <person name="Sadowski N."/>
            <person name="Timp W."/>
            <person name="Ptitsyn A."/>
            <person name="Khanna P."/>
            <person name="Romanova D.Y."/>
            <person name="Williams P."/>
            <person name="Greenwood S.J."/>
            <person name="Moroz L.L."/>
            <person name="Walt D.R."/>
            <person name="Bodnar A.G."/>
        </authorList>
    </citation>
    <scope>NUCLEOTIDE SEQUENCE</scope>
    <source>
        <strain evidence="8">GMGI-L3</strain>
    </source>
</reference>
<evidence type="ECO:0000256" key="1">
    <source>
        <dbReference type="ARBA" id="ARBA00004370"/>
    </source>
</evidence>
<feature type="transmembrane region" description="Helical" evidence="6">
    <location>
        <begin position="118"/>
        <end position="140"/>
    </location>
</feature>
<feature type="transmembrane region" description="Helical" evidence="6">
    <location>
        <begin position="38"/>
        <end position="62"/>
    </location>
</feature>
<dbReference type="Gene3D" id="2.60.120.260">
    <property type="entry name" value="Galactose-binding domain-like"/>
    <property type="match status" value="1"/>
</dbReference>
<proteinExistence type="predicted"/>
<keyword evidence="5" id="KW-0175">Coiled coil</keyword>
<evidence type="ECO:0000256" key="5">
    <source>
        <dbReference type="SAM" id="Coils"/>
    </source>
</evidence>
<keyword evidence="2 6" id="KW-0812">Transmembrane</keyword>
<keyword evidence="9" id="KW-1185">Reference proteome</keyword>
<feature type="domain" description="SUN" evidence="7">
    <location>
        <begin position="756"/>
        <end position="927"/>
    </location>
</feature>
<evidence type="ECO:0000256" key="2">
    <source>
        <dbReference type="ARBA" id="ARBA00022692"/>
    </source>
</evidence>
<evidence type="ECO:0000256" key="6">
    <source>
        <dbReference type="SAM" id="Phobius"/>
    </source>
</evidence>
<dbReference type="InterPro" id="IPR012919">
    <property type="entry name" value="SUN_dom"/>
</dbReference>
<evidence type="ECO:0000313" key="8">
    <source>
        <dbReference type="EMBL" id="KAG7157922.1"/>
    </source>
</evidence>
<evidence type="ECO:0000256" key="4">
    <source>
        <dbReference type="ARBA" id="ARBA00023136"/>
    </source>
</evidence>
<keyword evidence="4 6" id="KW-0472">Membrane</keyword>
<dbReference type="AlphaFoldDB" id="A0A8J5JGQ7"/>
<accession>A0A8J5JGQ7</accession>
<dbReference type="EMBL" id="JAHLQT010036095">
    <property type="protein sequence ID" value="KAG7157922.1"/>
    <property type="molecule type" value="Genomic_DNA"/>
</dbReference>
<dbReference type="InterPro" id="IPR045119">
    <property type="entry name" value="SUN1-5"/>
</dbReference>
<organism evidence="8 9">
    <name type="scientific">Homarus americanus</name>
    <name type="common">American lobster</name>
    <dbReference type="NCBI Taxonomy" id="6706"/>
    <lineage>
        <taxon>Eukaryota</taxon>
        <taxon>Metazoa</taxon>
        <taxon>Ecdysozoa</taxon>
        <taxon>Arthropoda</taxon>
        <taxon>Crustacea</taxon>
        <taxon>Multicrustacea</taxon>
        <taxon>Malacostraca</taxon>
        <taxon>Eumalacostraca</taxon>
        <taxon>Eucarida</taxon>
        <taxon>Decapoda</taxon>
        <taxon>Pleocyemata</taxon>
        <taxon>Astacidea</taxon>
        <taxon>Nephropoidea</taxon>
        <taxon>Nephropidae</taxon>
        <taxon>Homarus</taxon>
    </lineage>
</organism>
<dbReference type="GO" id="GO:0034993">
    <property type="term" value="C:meiotic nuclear membrane microtubule tethering complex"/>
    <property type="evidence" value="ECO:0007669"/>
    <property type="project" value="TreeGrafter"/>
</dbReference>
<dbReference type="Pfam" id="PF07738">
    <property type="entry name" value="Sad1_UNC"/>
    <property type="match status" value="1"/>
</dbReference>
<protein>
    <submittedName>
        <fullName evidence="8">SUN domain-containing protein 1-like</fullName>
    </submittedName>
</protein>
<evidence type="ECO:0000256" key="3">
    <source>
        <dbReference type="ARBA" id="ARBA00022989"/>
    </source>
</evidence>
<dbReference type="Proteomes" id="UP000747542">
    <property type="component" value="Unassembled WGS sequence"/>
</dbReference>
<dbReference type="GO" id="GO:0043495">
    <property type="term" value="F:protein-membrane adaptor activity"/>
    <property type="evidence" value="ECO:0007669"/>
    <property type="project" value="TreeGrafter"/>
</dbReference>
<gene>
    <name evidence="8" type="primary">SUN1-L</name>
    <name evidence="8" type="ORF">Hamer_G019787</name>
</gene>
<feature type="transmembrane region" description="Helical" evidence="6">
    <location>
        <begin position="147"/>
        <end position="169"/>
    </location>
</feature>
<dbReference type="PANTHER" id="PTHR12911:SF8">
    <property type="entry name" value="KLAROID PROTEIN-RELATED"/>
    <property type="match status" value="1"/>
</dbReference>
<evidence type="ECO:0000259" key="7">
    <source>
        <dbReference type="PROSITE" id="PS51469"/>
    </source>
</evidence>
<dbReference type="PROSITE" id="PS51469">
    <property type="entry name" value="SUN"/>
    <property type="match status" value="1"/>
</dbReference>
<comment type="caution">
    <text evidence="8">The sequence shown here is derived from an EMBL/GenBank/DDBJ whole genome shotgun (WGS) entry which is preliminary data.</text>
</comment>
<comment type="subcellular location">
    <subcellularLocation>
        <location evidence="1">Membrane</location>
    </subcellularLocation>
</comment>
<sequence>MSVWLTIVGMFTWLGSVVQTCLAYMLKFLYLMLEYLQYLALAILSFFSSSASYVSGLFLPIIGSNETEEEMQTVDSETRSWNIITWASSFSPMERISEAYVSLSEVIQASGNWLWTGWLWLVLTVAEALTTTASFILWLLGSTWAFIWYLVSGLWTLLTYAIVGTVGVVTSTATTVSSIVVGTLSTVTNNAKLLVLPFTQTNKSKSKETVTPKAPANEQAVNFKGISVAEVASVVLNSQELKALIATVASESSNKEQLTIENVSSIVMSALQEEKVQITTTAQETNSHILSLKQQHELLLKQLDLLGAGLAKIEGTAEVDRKHLVAHRQEYEKQLVNLRNQIEQLSSQLNDLQSDHASLATEVKTCCKNTSVTLADVEKHVTILLGDILGLPGSSSNEDSEGNDGIRRSWTAGDMGAWLKSYFVAKEELETRLNTLRATMMAKNVEEGGETTRVVMETVLQKLRVEIHKQHTEFVEMSKQQVAEQVNQQVKIAATVLGQQVSEQLQHQLQTSRQQLHDSVNVAVNTALKEVVPEHVATAVSEAVAIAVPEAVAAAVPGAVVESIPGVVNVAVEGAVDTAVEKAVVAAVSVAVSDAVNVAVSNIVDEAVPKAVANSVPDAVAEALPIAVNKAVQKAVSIQVQDTVAVVVPKVVASLLPAAVNETVSLAITEALKDLKANKENELGEEGMEVVTGDFLTSVNHTHNSRSGSNIDVDFPGMTFDAGLNKSAVIRIVNEALKKYDADRTGMVDHALESAGGNIISTRCTESYQVHQAEVSILGFTVYRYFTNNPRTIIQPDRMPGQCWAFKGSQGYIVIQLAGLVNPSAFSLEHIPKSLSPSGTIDSAPHVSDNPTYTIPRKAARPELAAGITDEDWAYFEDRWSTCNTATGLTAMPWECCEEALRCDLHRKLGGGLLLEMKLTTSEEFVG</sequence>
<keyword evidence="3 6" id="KW-1133">Transmembrane helix</keyword>
<feature type="transmembrane region" description="Helical" evidence="6">
    <location>
        <begin position="6"/>
        <end position="26"/>
    </location>
</feature>
<name>A0A8J5JGQ7_HOMAM</name>